<feature type="region of interest" description="Disordered" evidence="1">
    <location>
        <begin position="89"/>
        <end position="119"/>
    </location>
</feature>
<protein>
    <submittedName>
        <fullName evidence="2">Uncharacterized protein</fullName>
    </submittedName>
</protein>
<name>A0AAD4QU55_9BILA</name>
<evidence type="ECO:0000313" key="3">
    <source>
        <dbReference type="Proteomes" id="UP001201812"/>
    </source>
</evidence>
<feature type="compositionally biased region" description="Basic residues" evidence="1">
    <location>
        <begin position="1"/>
        <end position="14"/>
    </location>
</feature>
<gene>
    <name evidence="2" type="ORF">DdX_16256</name>
</gene>
<keyword evidence="3" id="KW-1185">Reference proteome</keyword>
<feature type="compositionally biased region" description="Polar residues" evidence="1">
    <location>
        <begin position="109"/>
        <end position="119"/>
    </location>
</feature>
<proteinExistence type="predicted"/>
<organism evidence="2 3">
    <name type="scientific">Ditylenchus destructor</name>
    <dbReference type="NCBI Taxonomy" id="166010"/>
    <lineage>
        <taxon>Eukaryota</taxon>
        <taxon>Metazoa</taxon>
        <taxon>Ecdysozoa</taxon>
        <taxon>Nematoda</taxon>
        <taxon>Chromadorea</taxon>
        <taxon>Rhabditida</taxon>
        <taxon>Tylenchina</taxon>
        <taxon>Tylenchomorpha</taxon>
        <taxon>Sphaerularioidea</taxon>
        <taxon>Anguinidae</taxon>
        <taxon>Anguininae</taxon>
        <taxon>Ditylenchus</taxon>
    </lineage>
</organism>
<sequence length="495" mass="55267">MRPRPSAVLRRRGIYQRDETPTSSHQPTATESNLSSAIGEASINDEDQTSVQCQTPVSRKRQNTASSESMAAQHCAGALIRPIRLSFTPLASENDPKSRDTSHLPKPSSLRSIDSTQSAICHRNTNRTNEKLFNIEKSIQPRCRHRNSNQTYIGKCYHGPSRFAVPKSRKPVISCKSVIENVLMLNKRQIDLEYLLLNTKSSDVDQIASKRRYHERLRYANGNLHERQSVDELQKNENVILKSNQCANQNNIGISNKNTLQPKHVVRKKPEPKGRQVESNDKTQETEWDSSIVITDLLNRKKSKTNASSNQVDNVSMSAMKSLSSTSGVQTAKSIESEEKSIRSSNSFSDIITSPATVKGVPSFGPSMTLIPKNSKWLVQAAQLMERVHNDNLESKKSETSHPEVTPANNGSVTNVLSSLCSLISPGAAQDSNYLTEPEYNHLMQIELRMLVDGKPLAVNFEQNFLSKCKIEPDVVLKELLVNKKLIWPGSSNKQ</sequence>
<feature type="region of interest" description="Disordered" evidence="1">
    <location>
        <begin position="1"/>
        <end position="70"/>
    </location>
</feature>
<accession>A0AAD4QU55</accession>
<feature type="compositionally biased region" description="Polar residues" evidence="1">
    <location>
        <begin position="21"/>
        <end position="36"/>
    </location>
</feature>
<feature type="compositionally biased region" description="Polar residues" evidence="1">
    <location>
        <begin position="49"/>
        <end position="70"/>
    </location>
</feature>
<evidence type="ECO:0000313" key="2">
    <source>
        <dbReference type="EMBL" id="KAI1701169.1"/>
    </source>
</evidence>
<evidence type="ECO:0000256" key="1">
    <source>
        <dbReference type="SAM" id="MobiDB-lite"/>
    </source>
</evidence>
<comment type="caution">
    <text evidence="2">The sequence shown here is derived from an EMBL/GenBank/DDBJ whole genome shotgun (WGS) entry which is preliminary data.</text>
</comment>
<dbReference type="AlphaFoldDB" id="A0AAD4QU55"/>
<dbReference type="Proteomes" id="UP001201812">
    <property type="component" value="Unassembled WGS sequence"/>
</dbReference>
<dbReference type="EMBL" id="JAKKPZ010000125">
    <property type="protein sequence ID" value="KAI1701169.1"/>
    <property type="molecule type" value="Genomic_DNA"/>
</dbReference>
<reference evidence="2" key="1">
    <citation type="submission" date="2022-01" db="EMBL/GenBank/DDBJ databases">
        <title>Genome Sequence Resource for Two Populations of Ditylenchus destructor, the Migratory Endoparasitic Phytonematode.</title>
        <authorList>
            <person name="Zhang H."/>
            <person name="Lin R."/>
            <person name="Xie B."/>
        </authorList>
    </citation>
    <scope>NUCLEOTIDE SEQUENCE</scope>
    <source>
        <strain evidence="2">BazhouSP</strain>
    </source>
</reference>
<feature type="compositionally biased region" description="Basic and acidic residues" evidence="1">
    <location>
        <begin position="94"/>
        <end position="103"/>
    </location>
</feature>